<comment type="caution">
    <text evidence="2">Lacks conserved residue(s) required for the propagation of feature annotation.</text>
</comment>
<dbReference type="Pfam" id="PF01255">
    <property type="entry name" value="Prenyltransf"/>
    <property type="match status" value="1"/>
</dbReference>
<dbReference type="AlphaFoldDB" id="L9U7G3"/>
<organism evidence="4 5">
    <name type="scientific">Vreelandella titanicae BH1</name>
    <dbReference type="NCBI Taxonomy" id="1204738"/>
    <lineage>
        <taxon>Bacteria</taxon>
        <taxon>Pseudomonadati</taxon>
        <taxon>Pseudomonadota</taxon>
        <taxon>Gammaproteobacteria</taxon>
        <taxon>Oceanospirillales</taxon>
        <taxon>Halomonadaceae</taxon>
        <taxon>Vreelandella</taxon>
    </lineage>
</organism>
<dbReference type="EMBL" id="AOPO01000027">
    <property type="protein sequence ID" value="ELY20158.1"/>
    <property type="molecule type" value="Genomic_DNA"/>
</dbReference>
<dbReference type="FunFam" id="3.40.1180.10:FF:000001">
    <property type="entry name" value="(2E,6E)-farnesyl-diphosphate-specific ditrans,polycis-undecaprenyl-diphosphate synthase"/>
    <property type="match status" value="1"/>
</dbReference>
<dbReference type="EC" id="2.5.1.31" evidence="2"/>
<dbReference type="InterPro" id="IPR001441">
    <property type="entry name" value="UPP_synth-like"/>
</dbReference>
<dbReference type="Proteomes" id="UP000011651">
    <property type="component" value="Unassembled WGS sequence"/>
</dbReference>
<feature type="active site" description="Proton acceptor" evidence="2">
    <location>
        <position position="86"/>
    </location>
</feature>
<comment type="cofactor">
    <cofactor evidence="2">
        <name>Mg(2+)</name>
        <dbReference type="ChEBI" id="CHEBI:18420"/>
    </cofactor>
    <text evidence="2">Binds 2 magnesium ions per subunit.</text>
</comment>
<dbReference type="PANTHER" id="PTHR10291">
    <property type="entry name" value="DEHYDRODOLICHYL DIPHOSPHATE SYNTHASE FAMILY MEMBER"/>
    <property type="match status" value="1"/>
</dbReference>
<dbReference type="GO" id="GO:0009252">
    <property type="term" value="P:peptidoglycan biosynthetic process"/>
    <property type="evidence" value="ECO:0007669"/>
    <property type="project" value="UniProtKB-UniRule"/>
</dbReference>
<feature type="active site" evidence="2">
    <location>
        <position position="38"/>
    </location>
</feature>
<keyword evidence="2" id="KW-0961">Cell wall biogenesis/degradation</keyword>
<keyword evidence="1 2" id="KW-0808">Transferase</keyword>
<feature type="compositionally biased region" description="Polar residues" evidence="3">
    <location>
        <begin position="1"/>
        <end position="10"/>
    </location>
</feature>
<dbReference type="GO" id="GO:0000287">
    <property type="term" value="F:magnesium ion binding"/>
    <property type="evidence" value="ECO:0007669"/>
    <property type="project" value="UniProtKB-UniRule"/>
</dbReference>
<feature type="binding site" evidence="2">
    <location>
        <position position="55"/>
    </location>
    <ligand>
        <name>substrate</name>
    </ligand>
</feature>
<feature type="binding site" evidence="2">
    <location>
        <begin position="212"/>
        <end position="214"/>
    </location>
    <ligand>
        <name>substrate</name>
    </ligand>
</feature>
<feature type="binding site" evidence="2">
    <location>
        <position position="225"/>
    </location>
    <ligand>
        <name>Mg(2+)</name>
        <dbReference type="ChEBI" id="CHEBI:18420"/>
    </ligand>
</feature>
<comment type="catalytic activity">
    <reaction evidence="2">
        <text>8 isopentenyl diphosphate + (2E,6E)-farnesyl diphosphate = di-trans,octa-cis-undecaprenyl diphosphate + 8 diphosphate</text>
        <dbReference type="Rhea" id="RHEA:27551"/>
        <dbReference type="ChEBI" id="CHEBI:33019"/>
        <dbReference type="ChEBI" id="CHEBI:58405"/>
        <dbReference type="ChEBI" id="CHEBI:128769"/>
        <dbReference type="ChEBI" id="CHEBI:175763"/>
        <dbReference type="EC" id="2.5.1.31"/>
    </reaction>
</comment>
<accession>L9U7G3</accession>
<evidence type="ECO:0000256" key="1">
    <source>
        <dbReference type="ARBA" id="ARBA00022679"/>
    </source>
</evidence>
<keyword evidence="2" id="KW-0573">Peptidoglycan synthesis</keyword>
<dbReference type="Gene3D" id="3.40.1180.10">
    <property type="entry name" value="Decaprenyl diphosphate synthase-like"/>
    <property type="match status" value="1"/>
</dbReference>
<comment type="similarity">
    <text evidence="2">Belongs to the UPP synthase family.</text>
</comment>
<feature type="binding site" evidence="2">
    <location>
        <begin position="83"/>
        <end position="85"/>
    </location>
    <ligand>
        <name>substrate</name>
    </ligand>
</feature>
<dbReference type="PATRIC" id="fig|1204738.3.peg.4824"/>
<dbReference type="CDD" id="cd00475">
    <property type="entry name" value="Cis_IPPS"/>
    <property type="match status" value="1"/>
</dbReference>
<keyword evidence="2" id="KW-0460">Magnesium</keyword>
<proteinExistence type="inferred from homology"/>
<evidence type="ECO:0000256" key="2">
    <source>
        <dbReference type="HAMAP-Rule" id="MF_01139"/>
    </source>
</evidence>
<feature type="binding site" evidence="2">
    <location>
        <position position="38"/>
    </location>
    <ligand>
        <name>Mg(2+)</name>
        <dbReference type="ChEBI" id="CHEBI:18420"/>
    </ligand>
</feature>
<comment type="subunit">
    <text evidence="2">Homodimer.</text>
</comment>
<evidence type="ECO:0000313" key="5">
    <source>
        <dbReference type="Proteomes" id="UP000011651"/>
    </source>
</evidence>
<protein>
    <recommendedName>
        <fullName evidence="2">Ditrans,polycis-undecaprenyl-diphosphate synthase ((2E,6E)-farnesyl-diphosphate specific)</fullName>
        <ecNumber evidence="2">2.5.1.31</ecNumber>
    </recommendedName>
    <alternativeName>
        <fullName evidence="2">Ditrans,polycis-undecaprenylcistransferase</fullName>
    </alternativeName>
    <alternativeName>
        <fullName evidence="2">Undecaprenyl diphosphate synthase</fullName>
        <shortName evidence="2">UDS</shortName>
    </alternativeName>
    <alternativeName>
        <fullName evidence="2">Undecaprenyl pyrophosphate synthase</fullName>
        <shortName evidence="2">UPP synthase</shortName>
    </alternativeName>
</protein>
<feature type="binding site" evidence="2">
    <location>
        <position position="43"/>
    </location>
    <ligand>
        <name>substrate</name>
    </ligand>
</feature>
<dbReference type="InterPro" id="IPR036424">
    <property type="entry name" value="UPP_synth-like_sf"/>
</dbReference>
<feature type="region of interest" description="Disordered" evidence="3">
    <location>
        <begin position="1"/>
        <end position="26"/>
    </location>
</feature>
<dbReference type="GO" id="GO:0008360">
    <property type="term" value="P:regulation of cell shape"/>
    <property type="evidence" value="ECO:0007669"/>
    <property type="project" value="UniProtKB-KW"/>
</dbReference>
<dbReference type="GO" id="GO:0005829">
    <property type="term" value="C:cytosol"/>
    <property type="evidence" value="ECO:0007669"/>
    <property type="project" value="TreeGrafter"/>
</dbReference>
<dbReference type="NCBIfam" id="TIGR00055">
    <property type="entry name" value="uppS"/>
    <property type="match status" value="1"/>
</dbReference>
<feature type="binding site" evidence="2">
    <location>
        <position position="206"/>
    </location>
    <ligand>
        <name>substrate</name>
    </ligand>
</feature>
<feature type="binding site" evidence="2">
    <location>
        <begin position="39"/>
        <end position="42"/>
    </location>
    <ligand>
        <name>substrate</name>
    </ligand>
</feature>
<evidence type="ECO:0000256" key="3">
    <source>
        <dbReference type="SAM" id="MobiDB-lite"/>
    </source>
</evidence>
<feature type="binding site" evidence="2">
    <location>
        <position position="89"/>
    </location>
    <ligand>
        <name>substrate</name>
    </ligand>
</feature>
<keyword evidence="2" id="KW-0479">Metal-binding</keyword>
<dbReference type="GO" id="GO:0008834">
    <property type="term" value="F:ditrans,polycis-undecaprenyl-diphosphate synthase [(2E,6E)-farnesyl-diphosphate specific] activity"/>
    <property type="evidence" value="ECO:0007669"/>
    <property type="project" value="UniProtKB-UniRule"/>
</dbReference>
<feature type="binding site" evidence="2">
    <location>
        <position position="87"/>
    </location>
    <ligand>
        <name>substrate</name>
    </ligand>
</feature>
<keyword evidence="2" id="KW-0133">Cell shape</keyword>
<dbReference type="GO" id="GO:0071555">
    <property type="term" value="P:cell wall organization"/>
    <property type="evidence" value="ECO:0007669"/>
    <property type="project" value="UniProtKB-KW"/>
</dbReference>
<dbReference type="PROSITE" id="PS01066">
    <property type="entry name" value="UPP_SYNTHASE"/>
    <property type="match status" value="1"/>
</dbReference>
<dbReference type="GO" id="GO:0016094">
    <property type="term" value="P:polyprenol biosynthetic process"/>
    <property type="evidence" value="ECO:0007669"/>
    <property type="project" value="TreeGrafter"/>
</dbReference>
<dbReference type="InterPro" id="IPR018520">
    <property type="entry name" value="UPP_synth-like_CS"/>
</dbReference>
<evidence type="ECO:0000313" key="4">
    <source>
        <dbReference type="EMBL" id="ELY20158.1"/>
    </source>
</evidence>
<name>L9U7G3_9GAMM</name>
<comment type="caution">
    <text evidence="4">The sequence shown here is derived from an EMBL/GenBank/DDBJ whole genome shotgun (WGS) entry which is preliminary data.</text>
</comment>
<sequence>MVRESMTSPQLPEKQPDDASASSLAGEAPPSHVAIIMDGNNRWARARGLSGVRGHRAGVETVRAVIQRAAEREVQTLSLFAFSSENWKRPAAEVNALMELFLMALKREVKKLNERNVRLSIIGEQRGFSHAIQKHIQRAEALTADNTGMHLVIAANYGGQWDIARAARTLAEQVAAGELSPEQIDEACFDTAMGTDDVPPVDLCIRTSGEQRLSNFMLWQLAYAELHFSPLLWPDFGADAFDAALNDFCQRRRRFGMTDEQIEAQGA</sequence>
<comment type="function">
    <text evidence="2">Catalyzes the sequential condensation of isopentenyl diphosphate (IPP) with (2E,6E)-farnesyl diphosphate (E,E-FPP) to yield (2Z,6Z,10Z,14Z,18Z,22Z,26Z,30Z,34E,38E)-undecaprenyl diphosphate (di-trans,octa-cis-UPP). UPP is the precursor of glycosyl carrier lipid in the biosynthesis of bacterial cell wall polysaccharide components such as peptidoglycan and lipopolysaccharide.</text>
</comment>
<gene>
    <name evidence="2" type="primary">uppS</name>
    <name evidence="4" type="ORF">HALTITAN_3219</name>
</gene>
<reference evidence="4 5" key="1">
    <citation type="journal article" date="2013" name="Genome Announc.">
        <title>Draft Genome of the Marine Gammaproteobacterium Halomonas titanicae.</title>
        <authorList>
            <person name="Sanchez-Porro C."/>
            <person name="de la Haba R.R."/>
            <person name="Cruz-Hernandez N."/>
            <person name="Gonzalez J.M."/>
            <person name="Reyes-Guirao C."/>
            <person name="Navarro-Sampedro L."/>
            <person name="Carballo M."/>
            <person name="Ventosa A."/>
        </authorList>
    </citation>
    <scope>NUCLEOTIDE SEQUENCE [LARGE SCALE GENOMIC DNA]</scope>
    <source>
        <strain evidence="4 5">BH1</strain>
    </source>
</reference>
<dbReference type="SUPFAM" id="SSF64005">
    <property type="entry name" value="Undecaprenyl diphosphate synthase"/>
    <property type="match status" value="1"/>
</dbReference>
<dbReference type="HAMAP" id="MF_01139">
    <property type="entry name" value="ISPT"/>
    <property type="match status" value="1"/>
</dbReference>
<dbReference type="PANTHER" id="PTHR10291:SF0">
    <property type="entry name" value="DEHYDRODOLICHYL DIPHOSPHATE SYNTHASE 2"/>
    <property type="match status" value="1"/>
</dbReference>